<evidence type="ECO:0000256" key="1">
    <source>
        <dbReference type="ARBA" id="ARBA00004236"/>
    </source>
</evidence>
<dbReference type="RefSeq" id="WP_234852364.1">
    <property type="nucleotide sequence ID" value="NZ_JBBMFM010000092.1"/>
</dbReference>
<keyword evidence="2" id="KW-1003">Cell membrane</keyword>
<feature type="signal peptide" evidence="7">
    <location>
        <begin position="1"/>
        <end position="23"/>
    </location>
</feature>
<dbReference type="EMBL" id="JBBMFM010000092">
    <property type="protein sequence ID" value="MEQ2427176.1"/>
    <property type="molecule type" value="Genomic_DNA"/>
</dbReference>
<proteinExistence type="predicted"/>
<evidence type="ECO:0000256" key="6">
    <source>
        <dbReference type="SAM" id="MobiDB-lite"/>
    </source>
</evidence>
<protein>
    <submittedName>
        <fullName evidence="9">BMP family ABC transporter substrate-binding protein</fullName>
    </submittedName>
</protein>
<dbReference type="Proteomes" id="UP001454086">
    <property type="component" value="Unassembled WGS sequence"/>
</dbReference>
<dbReference type="PROSITE" id="PS51257">
    <property type="entry name" value="PROKAR_LIPOPROTEIN"/>
    <property type="match status" value="1"/>
</dbReference>
<evidence type="ECO:0000256" key="4">
    <source>
        <dbReference type="ARBA" id="ARBA00023136"/>
    </source>
</evidence>
<accession>A0ABV1D9X5</accession>
<dbReference type="PANTHER" id="PTHR34296">
    <property type="entry name" value="TRANSCRIPTIONAL ACTIVATOR PROTEIN MED"/>
    <property type="match status" value="1"/>
</dbReference>
<keyword evidence="3 7" id="KW-0732">Signal</keyword>
<dbReference type="InterPro" id="IPR050957">
    <property type="entry name" value="BMP_lipoprotein"/>
</dbReference>
<sequence length="391" mass="40663">MRKVRLTALCLAMVMGVSLVGCGGSQGSGNGGSGAGGTTAESGTDKKENAGGNTDGGSGSGNTAEGAKDGSKMKVGLVLSTGGLGDKNFNDMAYAGITKAQEDFGIEFDYVEPSSVSDLLPLDRQFAETEEYDLIIAIASDQEEPITEISEEFPDQKISLLDSAAEIDGVSTVQTEWSEQTFLAGVIAGMGTLSDMELANEDNVIGVIMGMDLPNLREGVVGFTAGAKYVNPDVEVLEGVVGAFNDPGKGKEMGLSMYSKGADFIQCIAGASGLGVFGAAKEADRYAFGVGPNQNGEDPDHIVASSVRSVDEMVYNEVKSIVEGTWEPGLHMSGMKENAVGCDMEGSNVAVPDDIKAAVEDIRGRIASGELVPCKNADELDAWVQANQYTK</sequence>
<dbReference type="PANTHER" id="PTHR34296:SF2">
    <property type="entry name" value="ABC TRANSPORTER GUANOSINE-BINDING PROTEIN NUPN"/>
    <property type="match status" value="1"/>
</dbReference>
<keyword evidence="10" id="KW-1185">Reference proteome</keyword>
<gene>
    <name evidence="9" type="ORF">WMQ36_19600</name>
</gene>
<evidence type="ECO:0000256" key="7">
    <source>
        <dbReference type="SAM" id="SignalP"/>
    </source>
</evidence>
<evidence type="ECO:0000313" key="10">
    <source>
        <dbReference type="Proteomes" id="UP001454086"/>
    </source>
</evidence>
<comment type="subcellular location">
    <subcellularLocation>
        <location evidence="1">Cell membrane</location>
    </subcellularLocation>
</comment>
<evidence type="ECO:0000256" key="5">
    <source>
        <dbReference type="ARBA" id="ARBA00023288"/>
    </source>
</evidence>
<keyword evidence="5" id="KW-0449">Lipoprotein</keyword>
<reference evidence="9 10" key="1">
    <citation type="submission" date="2024-03" db="EMBL/GenBank/DDBJ databases">
        <title>Human intestinal bacterial collection.</title>
        <authorList>
            <person name="Pauvert C."/>
            <person name="Hitch T.C.A."/>
            <person name="Clavel T."/>
        </authorList>
    </citation>
    <scope>NUCLEOTIDE SEQUENCE [LARGE SCALE GENOMIC DNA]</scope>
    <source>
        <strain evidence="9 10">CLA-SR-H021</strain>
    </source>
</reference>
<feature type="region of interest" description="Disordered" evidence="6">
    <location>
        <begin position="27"/>
        <end position="69"/>
    </location>
</feature>
<dbReference type="Pfam" id="PF02608">
    <property type="entry name" value="Bmp"/>
    <property type="match status" value="1"/>
</dbReference>
<evidence type="ECO:0000256" key="3">
    <source>
        <dbReference type="ARBA" id="ARBA00022729"/>
    </source>
</evidence>
<evidence type="ECO:0000259" key="8">
    <source>
        <dbReference type="Pfam" id="PF02608"/>
    </source>
</evidence>
<evidence type="ECO:0000313" key="9">
    <source>
        <dbReference type="EMBL" id="MEQ2427176.1"/>
    </source>
</evidence>
<feature type="compositionally biased region" description="Gly residues" evidence="6">
    <location>
        <begin position="27"/>
        <end position="37"/>
    </location>
</feature>
<feature type="domain" description="ABC transporter substrate-binding protein PnrA-like" evidence="8">
    <location>
        <begin position="77"/>
        <end position="351"/>
    </location>
</feature>
<feature type="chain" id="PRO_5045059601" evidence="7">
    <location>
        <begin position="24"/>
        <end position="391"/>
    </location>
</feature>
<organism evidence="9 10">
    <name type="scientific">Enterocloster hominis</name>
    <name type="common">ex Hitch et al. 2024</name>
    <dbReference type="NCBI Taxonomy" id="1917870"/>
    <lineage>
        <taxon>Bacteria</taxon>
        <taxon>Bacillati</taxon>
        <taxon>Bacillota</taxon>
        <taxon>Clostridia</taxon>
        <taxon>Lachnospirales</taxon>
        <taxon>Lachnospiraceae</taxon>
        <taxon>Enterocloster</taxon>
    </lineage>
</organism>
<dbReference type="CDD" id="cd19964">
    <property type="entry name" value="PBP1_BMP-like"/>
    <property type="match status" value="1"/>
</dbReference>
<name>A0ABV1D9X5_9FIRM</name>
<dbReference type="InterPro" id="IPR003760">
    <property type="entry name" value="PnrA-like"/>
</dbReference>
<keyword evidence="4" id="KW-0472">Membrane</keyword>
<dbReference type="Gene3D" id="3.40.50.2300">
    <property type="match status" value="2"/>
</dbReference>
<evidence type="ECO:0000256" key="2">
    <source>
        <dbReference type="ARBA" id="ARBA00022475"/>
    </source>
</evidence>
<comment type="caution">
    <text evidence="9">The sequence shown here is derived from an EMBL/GenBank/DDBJ whole genome shotgun (WGS) entry which is preliminary data.</text>
</comment>